<dbReference type="Proteomes" id="UP001189429">
    <property type="component" value="Unassembled WGS sequence"/>
</dbReference>
<name>A0ABN9SBL7_9DINO</name>
<accession>A0ABN9SBL7</accession>
<protein>
    <submittedName>
        <fullName evidence="2">Uncharacterized protein</fullName>
    </submittedName>
</protein>
<proteinExistence type="predicted"/>
<organism evidence="2 3">
    <name type="scientific">Prorocentrum cordatum</name>
    <dbReference type="NCBI Taxonomy" id="2364126"/>
    <lineage>
        <taxon>Eukaryota</taxon>
        <taxon>Sar</taxon>
        <taxon>Alveolata</taxon>
        <taxon>Dinophyceae</taxon>
        <taxon>Prorocentrales</taxon>
        <taxon>Prorocentraceae</taxon>
        <taxon>Prorocentrum</taxon>
    </lineage>
</organism>
<keyword evidence="3" id="KW-1185">Reference proteome</keyword>
<gene>
    <name evidence="2" type="ORF">PCOR1329_LOCUS28226</name>
</gene>
<feature type="region of interest" description="Disordered" evidence="1">
    <location>
        <begin position="29"/>
        <end position="76"/>
    </location>
</feature>
<evidence type="ECO:0000313" key="3">
    <source>
        <dbReference type="Proteomes" id="UP001189429"/>
    </source>
</evidence>
<reference evidence="2" key="1">
    <citation type="submission" date="2023-10" db="EMBL/GenBank/DDBJ databases">
        <authorList>
            <person name="Chen Y."/>
            <person name="Shah S."/>
            <person name="Dougan E. K."/>
            <person name="Thang M."/>
            <person name="Chan C."/>
        </authorList>
    </citation>
    <scope>NUCLEOTIDE SEQUENCE [LARGE SCALE GENOMIC DNA]</scope>
</reference>
<sequence length="119" mass="13518">MPLRLPRRCTWRQEDSRCKDMGVEISAAPGRWLPSEGGRSSATLIWEERAGAEREEQREEEHEQVPSSTAPAEVTPETIRAQSYAGLHWLGGQIVRKRDRSCLPAHVKLQDAAPTRWQC</sequence>
<evidence type="ECO:0000313" key="2">
    <source>
        <dbReference type="EMBL" id="CAK0829211.1"/>
    </source>
</evidence>
<dbReference type="EMBL" id="CAUYUJ010010369">
    <property type="protein sequence ID" value="CAK0829211.1"/>
    <property type="molecule type" value="Genomic_DNA"/>
</dbReference>
<feature type="compositionally biased region" description="Basic and acidic residues" evidence="1">
    <location>
        <begin position="46"/>
        <end position="64"/>
    </location>
</feature>
<evidence type="ECO:0000256" key="1">
    <source>
        <dbReference type="SAM" id="MobiDB-lite"/>
    </source>
</evidence>
<comment type="caution">
    <text evidence="2">The sequence shown here is derived from an EMBL/GenBank/DDBJ whole genome shotgun (WGS) entry which is preliminary data.</text>
</comment>